<reference evidence="2 3" key="1">
    <citation type="submission" date="2020-08" db="EMBL/GenBank/DDBJ databases">
        <title>Genomic Encyclopedia of Type Strains, Phase IV (KMG-IV): sequencing the most valuable type-strain genomes for metagenomic binning, comparative biology and taxonomic classification.</title>
        <authorList>
            <person name="Goeker M."/>
        </authorList>
    </citation>
    <scope>NUCLEOTIDE SEQUENCE [LARGE SCALE GENOMIC DNA]</scope>
    <source>
        <strain evidence="2 3">DSM 102983</strain>
    </source>
</reference>
<sequence>MKYKNLTSGFILFFLQVIVLFYVFRFLYPFKEQFQMFQFTGQYAAATWKQAGGVALYLSEFLSQFYIIIGIGPVITAFLLTLVAIVSSLILKKISIRNDLPVVFFLPWLSLLIMHLDYDYLEQGTIAYLFLLLFLWIYVNLSPRIRLVYGLCIIPLLYLIAGPITHLFAVSAFLFEFLTNGTKKYICIIYLPVAVISAVAGCYSGYSPNIVMAFLPDAYYNPQVHNSLICYSWYALPAAMLLAAFLKKYNSPVSFKGKCRWEGFQWAIIFLLGYESVIHFGKIDALDQFQQDYYVRTGQWDKIIVGFDQTVLSKRRMCNLNLALAQTGQLSERLFDYPQGGIETLMLRWDQSVFTAELHSDLYYCMGIISTSQKFAFEALVSSRPSGNPRMLKRLVETNIITGAYPVAEKYIRLLENTWHYKEWASSYRRFLQNDQAVEQDPVLGLKRRCWKAEAAIPELYTDPVSTLTHLVPACPDNKSGLQYLTSFLLLNKDIGTYMVLQESLFRTPAWPEMTDSQQEAVVICRPDDLHFWLEHGVSVKVRNQALAFMQKVKEGTRFGQNPAVVLAPEYGKTYWFYYMFNTMDK</sequence>
<accession>A0ABR6KL48</accession>
<feature type="transmembrane region" description="Helical" evidence="1">
    <location>
        <begin position="125"/>
        <end position="141"/>
    </location>
</feature>
<keyword evidence="3" id="KW-1185">Reference proteome</keyword>
<organism evidence="2 3">
    <name type="scientific">Parabacteroides faecis</name>
    <dbReference type="NCBI Taxonomy" id="1217282"/>
    <lineage>
        <taxon>Bacteria</taxon>
        <taxon>Pseudomonadati</taxon>
        <taxon>Bacteroidota</taxon>
        <taxon>Bacteroidia</taxon>
        <taxon>Bacteroidales</taxon>
        <taxon>Tannerellaceae</taxon>
        <taxon>Parabacteroides</taxon>
    </lineage>
</organism>
<dbReference type="EMBL" id="JACHOC010000003">
    <property type="protein sequence ID" value="MBB4622224.1"/>
    <property type="molecule type" value="Genomic_DNA"/>
</dbReference>
<feature type="transmembrane region" description="Helical" evidence="1">
    <location>
        <begin position="147"/>
        <end position="175"/>
    </location>
</feature>
<keyword evidence="1" id="KW-0812">Transmembrane</keyword>
<feature type="transmembrane region" description="Helical" evidence="1">
    <location>
        <begin position="6"/>
        <end position="28"/>
    </location>
</feature>
<evidence type="ECO:0000313" key="2">
    <source>
        <dbReference type="EMBL" id="MBB4622224.1"/>
    </source>
</evidence>
<dbReference type="Proteomes" id="UP000533637">
    <property type="component" value="Unassembled WGS sequence"/>
</dbReference>
<evidence type="ECO:0000256" key="1">
    <source>
        <dbReference type="SAM" id="Phobius"/>
    </source>
</evidence>
<evidence type="ECO:0000313" key="3">
    <source>
        <dbReference type="Proteomes" id="UP000533637"/>
    </source>
</evidence>
<protein>
    <recommendedName>
        <fullName evidence="4">Transmembrane protein</fullName>
    </recommendedName>
</protein>
<comment type="caution">
    <text evidence="2">The sequence shown here is derived from an EMBL/GenBank/DDBJ whole genome shotgun (WGS) entry which is preliminary data.</text>
</comment>
<proteinExistence type="predicted"/>
<evidence type="ECO:0008006" key="4">
    <source>
        <dbReference type="Google" id="ProtNLM"/>
    </source>
</evidence>
<gene>
    <name evidence="2" type="ORF">GGQ57_002121</name>
</gene>
<dbReference type="Pfam" id="PF19529">
    <property type="entry name" value="DUF6057"/>
    <property type="match status" value="1"/>
</dbReference>
<dbReference type="InterPro" id="IPR045692">
    <property type="entry name" value="DUF6057"/>
</dbReference>
<feature type="transmembrane region" description="Helical" evidence="1">
    <location>
        <begin position="102"/>
        <end position="118"/>
    </location>
</feature>
<feature type="transmembrane region" description="Helical" evidence="1">
    <location>
        <begin position="226"/>
        <end position="246"/>
    </location>
</feature>
<dbReference type="RefSeq" id="WP_183670553.1">
    <property type="nucleotide sequence ID" value="NZ_JACHOC010000003.1"/>
</dbReference>
<keyword evidence="1" id="KW-0472">Membrane</keyword>
<name>A0ABR6KL48_9BACT</name>
<feature type="transmembrane region" description="Helical" evidence="1">
    <location>
        <begin position="65"/>
        <end position="90"/>
    </location>
</feature>
<feature type="transmembrane region" description="Helical" evidence="1">
    <location>
        <begin position="187"/>
        <end position="206"/>
    </location>
</feature>
<keyword evidence="1" id="KW-1133">Transmembrane helix</keyword>